<name>A0AAD7HGS2_9AGAR</name>
<gene>
    <name evidence="1" type="ORF">B0H16DRAFT_389391</name>
</gene>
<reference evidence="1" key="1">
    <citation type="submission" date="2023-03" db="EMBL/GenBank/DDBJ databases">
        <title>Massive genome expansion in bonnet fungi (Mycena s.s.) driven by repeated elements and novel gene families across ecological guilds.</title>
        <authorList>
            <consortium name="Lawrence Berkeley National Laboratory"/>
            <person name="Harder C.B."/>
            <person name="Miyauchi S."/>
            <person name="Viragh M."/>
            <person name="Kuo A."/>
            <person name="Thoen E."/>
            <person name="Andreopoulos B."/>
            <person name="Lu D."/>
            <person name="Skrede I."/>
            <person name="Drula E."/>
            <person name="Henrissat B."/>
            <person name="Morin E."/>
            <person name="Kohler A."/>
            <person name="Barry K."/>
            <person name="LaButti K."/>
            <person name="Morin E."/>
            <person name="Salamov A."/>
            <person name="Lipzen A."/>
            <person name="Mereny Z."/>
            <person name="Hegedus B."/>
            <person name="Baldrian P."/>
            <person name="Stursova M."/>
            <person name="Weitz H."/>
            <person name="Taylor A."/>
            <person name="Grigoriev I.V."/>
            <person name="Nagy L.G."/>
            <person name="Martin F."/>
            <person name="Kauserud H."/>
        </authorList>
    </citation>
    <scope>NUCLEOTIDE SEQUENCE</scope>
    <source>
        <strain evidence="1">CBHHK182m</strain>
    </source>
</reference>
<dbReference type="EMBL" id="JARKIB010000240">
    <property type="protein sequence ID" value="KAJ7720434.1"/>
    <property type="molecule type" value="Genomic_DNA"/>
</dbReference>
<keyword evidence="2" id="KW-1185">Reference proteome</keyword>
<protein>
    <submittedName>
        <fullName evidence="1">Uncharacterized protein</fullName>
    </submittedName>
</protein>
<evidence type="ECO:0000313" key="1">
    <source>
        <dbReference type="EMBL" id="KAJ7720434.1"/>
    </source>
</evidence>
<comment type="caution">
    <text evidence="1">The sequence shown here is derived from an EMBL/GenBank/DDBJ whole genome shotgun (WGS) entry which is preliminary data.</text>
</comment>
<dbReference type="AlphaFoldDB" id="A0AAD7HGS2"/>
<sequence length="204" mass="22106">MPESTLTRQLSAQHNADMHLLHRDLAPSARNGMNLRDLPGPHESLEERRARMGFRVQSPIDGLRTSLYFVRLPQENTRRGSELNRSRLPALTHHREGFPLFNNYIYPTVAALENLPVLIRGMLGASTASGIAADAARPDTVLGSGGGAGHDAVLGPGGGRTHIVFGMVGTMPGDVPQAAVQFVGIQNYRTRSYNALALVGYLPY</sequence>
<accession>A0AAD7HGS2</accession>
<dbReference type="Proteomes" id="UP001215598">
    <property type="component" value="Unassembled WGS sequence"/>
</dbReference>
<organism evidence="1 2">
    <name type="scientific">Mycena metata</name>
    <dbReference type="NCBI Taxonomy" id="1033252"/>
    <lineage>
        <taxon>Eukaryota</taxon>
        <taxon>Fungi</taxon>
        <taxon>Dikarya</taxon>
        <taxon>Basidiomycota</taxon>
        <taxon>Agaricomycotina</taxon>
        <taxon>Agaricomycetes</taxon>
        <taxon>Agaricomycetidae</taxon>
        <taxon>Agaricales</taxon>
        <taxon>Marasmiineae</taxon>
        <taxon>Mycenaceae</taxon>
        <taxon>Mycena</taxon>
    </lineage>
</organism>
<evidence type="ECO:0000313" key="2">
    <source>
        <dbReference type="Proteomes" id="UP001215598"/>
    </source>
</evidence>
<proteinExistence type="predicted"/>